<evidence type="ECO:0000313" key="3">
    <source>
        <dbReference type="EMBL" id="QPH56002.1"/>
    </source>
</evidence>
<protein>
    <submittedName>
        <fullName evidence="3">DUF262 domain-containing protein</fullName>
    </submittedName>
</protein>
<dbReference type="AlphaFoldDB" id="A0A7S9QF03"/>
<dbReference type="Proteomes" id="UP000594800">
    <property type="component" value="Chromosome"/>
</dbReference>
<evidence type="ECO:0000259" key="2">
    <source>
        <dbReference type="Pfam" id="PF07510"/>
    </source>
</evidence>
<dbReference type="InterPro" id="IPR011089">
    <property type="entry name" value="GmrSD_C"/>
</dbReference>
<dbReference type="InterPro" id="IPR004919">
    <property type="entry name" value="GmrSD_N"/>
</dbReference>
<feature type="domain" description="GmrSD restriction endonucleases N-terminal" evidence="1">
    <location>
        <begin position="22"/>
        <end position="337"/>
    </location>
</feature>
<dbReference type="PANTHER" id="PTHR35149">
    <property type="entry name" value="SLL5132 PROTEIN"/>
    <property type="match status" value="1"/>
</dbReference>
<sequence>MTIDVKDSFRANPRSVREFLLEPGQGCYIPAYQREYRWDKGNVDRLFEDVVMGLCQLPDRAKTISFLGTVIAIHDTTYATVKPVHRNEMPRSVMTIIDGQQRLSTFILIFIALHDQLCRHRRTFDRIEGEAETWLKTEIDKLSPELQDCVILDRRTGSGLNRYYPRIIRSFVDVWSSQPDTAKYDGAIASMIWQYISHVLGEEQSQREFRPSNLGDDDGPSANVLRVYSHIVNRLKRLGRQSEDQPELLDYAVKPGFGMQLLGYEIDESVVSRLQSLEDNPADRRFRDAFCGLIFGHYAQQRMAFTVVQTGSEDDAFDMFEALNTTGEPLTAFETFEPRVIEAEGLEAYEASEAHRQMKRVKTYLDQFIEQTDKVQKATSSMLVSFALADTGEKLGAKLNEQRRYLRKRFDDPDGGEGFRAAFIERLGDVADFMAVAWTADGLAGFGDLSVSDAQSIVSLEYLRNLNHTVTVAPLSRFFGHALAANEPEARRRAVADLSKAMKACASFSALWRGAFGGTANIDAVYRKVMAEGDGTSALSADPKGRVGTVDIRLLKSLLRSALEDKEIDTVERWTARAERCPIYTGSKPTAQFLLIAAAHDAEADRDASGLTVRGRVGVHPTLEPVAWSDLSAKEIEHVAPQSGVGSTWDQRIYEDRDILHSLGNLTLLPKLQNIVMSDHPWPMKRAGLKALAARTPEDFEALRQEARELGLELPAQGEAILASATYSPFNVPISSLQGDWDLDFLLSRSSRLAMRAWETLRPWLDD</sequence>
<dbReference type="RefSeq" id="WP_196105262.1">
    <property type="nucleotide sequence ID" value="NZ_CP064942.1"/>
</dbReference>
<dbReference type="Pfam" id="PF07510">
    <property type="entry name" value="GmrSD_C"/>
    <property type="match status" value="1"/>
</dbReference>
<organism evidence="3 4">
    <name type="scientific">Pontivivens ytuae</name>
    <dbReference type="NCBI Taxonomy" id="2789856"/>
    <lineage>
        <taxon>Bacteria</taxon>
        <taxon>Pseudomonadati</taxon>
        <taxon>Pseudomonadota</taxon>
        <taxon>Alphaproteobacteria</taxon>
        <taxon>Rhodobacterales</taxon>
        <taxon>Paracoccaceae</taxon>
        <taxon>Pontivivens</taxon>
    </lineage>
</organism>
<gene>
    <name evidence="3" type="ORF">I0K15_09850</name>
</gene>
<dbReference type="KEGG" id="poz:I0K15_09850"/>
<dbReference type="Pfam" id="PF03235">
    <property type="entry name" value="GmrSD_N"/>
    <property type="match status" value="1"/>
</dbReference>
<reference evidence="3 4" key="1">
    <citation type="submission" date="2020-11" db="EMBL/GenBank/DDBJ databases">
        <title>Description of Pontivivens ytuae sp. nov. isolated from deep sea sediment of Mariana Trench.</title>
        <authorList>
            <person name="Wang Z."/>
            <person name="Sun Q.-L."/>
            <person name="Xu X.-D."/>
            <person name="Tang Y.-Z."/>
            <person name="Zhang J."/>
        </authorList>
    </citation>
    <scope>NUCLEOTIDE SEQUENCE [LARGE SCALE GENOMIC DNA]</scope>
    <source>
        <strain evidence="3 4">MT2928</strain>
    </source>
</reference>
<evidence type="ECO:0000313" key="4">
    <source>
        <dbReference type="Proteomes" id="UP000594800"/>
    </source>
</evidence>
<keyword evidence="4" id="KW-1185">Reference proteome</keyword>
<evidence type="ECO:0000259" key="1">
    <source>
        <dbReference type="Pfam" id="PF03235"/>
    </source>
</evidence>
<accession>A0A7S9QF03</accession>
<dbReference type="EMBL" id="CP064942">
    <property type="protein sequence ID" value="QPH56002.1"/>
    <property type="molecule type" value="Genomic_DNA"/>
</dbReference>
<name>A0A7S9QF03_9RHOB</name>
<proteinExistence type="predicted"/>
<dbReference type="PANTHER" id="PTHR35149:SF1">
    <property type="entry name" value="DUF5655 DOMAIN-CONTAINING PROTEIN"/>
    <property type="match status" value="1"/>
</dbReference>
<feature type="domain" description="GmrSD restriction endonucleases C-terminal" evidence="2">
    <location>
        <begin position="633"/>
        <end position="691"/>
    </location>
</feature>